<dbReference type="RefSeq" id="WP_344667188.1">
    <property type="nucleotide sequence ID" value="NZ_BAAAQN010000022.1"/>
</dbReference>
<sequence>MGSTTGRGPRLLAIATAAVLAVGVSACSSGKSDQGAAAPAGGSGGEAAKSGGSFSYWSMWRKDEPQAKVIQAAIDQFTADTGIKVDVEWTGRDVAKKIGPAMAANKAPDMWDQGADSIYGTAAQNGNAQDLSAVLGMTIPNDNVKVSDAIPSKYWDSLPKDPKGGQHWVIPYEASTAGVFYNAADPDVSAAMTSAPTDWDGFIKVCDALKAKNKPCVASEGEDSWTNGLWFDYLVNANGVNFADLADDKTGASWDNPAVLKAAQQTEQLVKGGYIIPTYTATKYPAQQTNWAGGKAGFLMNGNWVTAEVAKQIPATWKYGFLLPPGASQPDSMVFGFALTKNAKNVAQAEKFMAYFLQKKTLSGISTDAGNITPRTDIPAPAELTDVQKTLGADKLRLTFDGVAGDWSTKVWNQNFLDFWHGKTDAAGFVAKMKSSQVSFWKTQS</sequence>
<dbReference type="Gene3D" id="3.40.190.10">
    <property type="entry name" value="Periplasmic binding protein-like II"/>
    <property type="match status" value="2"/>
</dbReference>
<feature type="chain" id="PRO_5046373767" evidence="1">
    <location>
        <begin position="27"/>
        <end position="445"/>
    </location>
</feature>
<dbReference type="EMBL" id="BAAAQN010000022">
    <property type="protein sequence ID" value="GAA2035590.1"/>
    <property type="molecule type" value="Genomic_DNA"/>
</dbReference>
<feature type="signal peptide" evidence="1">
    <location>
        <begin position="1"/>
        <end position="26"/>
    </location>
</feature>
<keyword evidence="1" id="KW-0732">Signal</keyword>
<comment type="caution">
    <text evidence="2">The sequence shown here is derived from an EMBL/GenBank/DDBJ whole genome shotgun (WGS) entry which is preliminary data.</text>
</comment>
<name>A0ABN2UE14_9ACTN</name>
<dbReference type="InterPro" id="IPR006059">
    <property type="entry name" value="SBP"/>
</dbReference>
<dbReference type="Pfam" id="PF01547">
    <property type="entry name" value="SBP_bac_1"/>
    <property type="match status" value="1"/>
</dbReference>
<dbReference type="PANTHER" id="PTHR43649:SF12">
    <property type="entry name" value="DIACETYLCHITOBIOSE BINDING PROTEIN DASA"/>
    <property type="match status" value="1"/>
</dbReference>
<dbReference type="InterPro" id="IPR050490">
    <property type="entry name" value="Bact_solute-bd_prot1"/>
</dbReference>
<evidence type="ECO:0000256" key="1">
    <source>
        <dbReference type="SAM" id="SignalP"/>
    </source>
</evidence>
<organism evidence="2 3">
    <name type="scientific">Catenulispora yoronensis</name>
    <dbReference type="NCBI Taxonomy" id="450799"/>
    <lineage>
        <taxon>Bacteria</taxon>
        <taxon>Bacillati</taxon>
        <taxon>Actinomycetota</taxon>
        <taxon>Actinomycetes</taxon>
        <taxon>Catenulisporales</taxon>
        <taxon>Catenulisporaceae</taxon>
        <taxon>Catenulispora</taxon>
    </lineage>
</organism>
<evidence type="ECO:0000313" key="3">
    <source>
        <dbReference type="Proteomes" id="UP001500751"/>
    </source>
</evidence>
<reference evidence="2 3" key="1">
    <citation type="journal article" date="2019" name="Int. J. Syst. Evol. Microbiol.">
        <title>The Global Catalogue of Microorganisms (GCM) 10K type strain sequencing project: providing services to taxonomists for standard genome sequencing and annotation.</title>
        <authorList>
            <consortium name="The Broad Institute Genomics Platform"/>
            <consortium name="The Broad Institute Genome Sequencing Center for Infectious Disease"/>
            <person name="Wu L."/>
            <person name="Ma J."/>
        </authorList>
    </citation>
    <scope>NUCLEOTIDE SEQUENCE [LARGE SCALE GENOMIC DNA]</scope>
    <source>
        <strain evidence="2 3">JCM 16014</strain>
    </source>
</reference>
<dbReference type="SUPFAM" id="SSF53850">
    <property type="entry name" value="Periplasmic binding protein-like II"/>
    <property type="match status" value="1"/>
</dbReference>
<protein>
    <submittedName>
        <fullName evidence="2">Uncharacterized protein</fullName>
    </submittedName>
</protein>
<dbReference type="PROSITE" id="PS51257">
    <property type="entry name" value="PROKAR_LIPOPROTEIN"/>
    <property type="match status" value="1"/>
</dbReference>
<proteinExistence type="predicted"/>
<gene>
    <name evidence="2" type="ORF">GCM10009839_40460</name>
</gene>
<dbReference type="Proteomes" id="UP001500751">
    <property type="component" value="Unassembled WGS sequence"/>
</dbReference>
<accession>A0ABN2UE14</accession>
<dbReference type="PANTHER" id="PTHR43649">
    <property type="entry name" value="ARABINOSE-BINDING PROTEIN-RELATED"/>
    <property type="match status" value="1"/>
</dbReference>
<keyword evidence="3" id="KW-1185">Reference proteome</keyword>
<evidence type="ECO:0000313" key="2">
    <source>
        <dbReference type="EMBL" id="GAA2035590.1"/>
    </source>
</evidence>